<feature type="compositionally biased region" description="Polar residues" evidence="1">
    <location>
        <begin position="26"/>
        <end position="41"/>
    </location>
</feature>
<feature type="compositionally biased region" description="Low complexity" evidence="1">
    <location>
        <begin position="43"/>
        <end position="54"/>
    </location>
</feature>
<evidence type="ECO:0000313" key="2">
    <source>
        <dbReference type="EMBL" id="GMN57094.1"/>
    </source>
</evidence>
<gene>
    <name evidence="2" type="ORF">TIFTF001_026198</name>
</gene>
<reference evidence="2" key="1">
    <citation type="submission" date="2023-07" db="EMBL/GenBank/DDBJ databases">
        <title>draft genome sequence of fig (Ficus carica).</title>
        <authorList>
            <person name="Takahashi T."/>
            <person name="Nishimura K."/>
        </authorList>
    </citation>
    <scope>NUCLEOTIDE SEQUENCE</scope>
</reference>
<evidence type="ECO:0000313" key="3">
    <source>
        <dbReference type="Proteomes" id="UP001187192"/>
    </source>
</evidence>
<dbReference type="EMBL" id="BTGU01000068">
    <property type="protein sequence ID" value="GMN57094.1"/>
    <property type="molecule type" value="Genomic_DNA"/>
</dbReference>
<sequence length="163" mass="18905">MKSGQSKKKMHHGTNYRRNTPRRSEGSSMRSTIQKQVQTPVLAQAPAQFQVQAQKPGTTQKPATPRPADSKESQPVRFQSEGPSIEEELWFIQWAQDPYDQDPFNPKELRKLNISPPQSTQNEDWEDEQSRQELLRLIDEIEAIEAIYRAKRARANKNPRRQP</sequence>
<name>A0AA88IWK7_FICCA</name>
<organism evidence="2 3">
    <name type="scientific">Ficus carica</name>
    <name type="common">Common fig</name>
    <dbReference type="NCBI Taxonomy" id="3494"/>
    <lineage>
        <taxon>Eukaryota</taxon>
        <taxon>Viridiplantae</taxon>
        <taxon>Streptophyta</taxon>
        <taxon>Embryophyta</taxon>
        <taxon>Tracheophyta</taxon>
        <taxon>Spermatophyta</taxon>
        <taxon>Magnoliopsida</taxon>
        <taxon>eudicotyledons</taxon>
        <taxon>Gunneridae</taxon>
        <taxon>Pentapetalae</taxon>
        <taxon>rosids</taxon>
        <taxon>fabids</taxon>
        <taxon>Rosales</taxon>
        <taxon>Moraceae</taxon>
        <taxon>Ficeae</taxon>
        <taxon>Ficus</taxon>
    </lineage>
</organism>
<keyword evidence="3" id="KW-1185">Reference proteome</keyword>
<feature type="region of interest" description="Disordered" evidence="1">
    <location>
        <begin position="1"/>
        <end position="83"/>
    </location>
</feature>
<comment type="caution">
    <text evidence="2">The sequence shown here is derived from an EMBL/GenBank/DDBJ whole genome shotgun (WGS) entry which is preliminary data.</text>
</comment>
<dbReference type="Proteomes" id="UP001187192">
    <property type="component" value="Unassembled WGS sequence"/>
</dbReference>
<dbReference type="AlphaFoldDB" id="A0AA88IWK7"/>
<evidence type="ECO:0000256" key="1">
    <source>
        <dbReference type="SAM" id="MobiDB-lite"/>
    </source>
</evidence>
<feature type="compositionally biased region" description="Basic residues" evidence="1">
    <location>
        <begin position="1"/>
        <end position="21"/>
    </location>
</feature>
<accession>A0AA88IWK7</accession>
<proteinExistence type="predicted"/>
<feature type="region of interest" description="Disordered" evidence="1">
    <location>
        <begin position="101"/>
        <end position="130"/>
    </location>
</feature>
<protein>
    <submittedName>
        <fullName evidence="2">Uncharacterized protein</fullName>
    </submittedName>
</protein>